<feature type="compositionally biased region" description="Polar residues" evidence="4">
    <location>
        <begin position="496"/>
        <end position="510"/>
    </location>
</feature>
<evidence type="ECO:0000256" key="2">
    <source>
        <dbReference type="ARBA" id="ARBA00022853"/>
    </source>
</evidence>
<dbReference type="PANTHER" id="PTHR15911">
    <property type="entry name" value="WW DOMAIN-CONTAINING ADAPTER PROTEIN WITH COILED-COIL"/>
    <property type="match status" value="1"/>
</dbReference>
<dbReference type="PANTHER" id="PTHR15911:SF6">
    <property type="entry name" value="WW DOMAIN-CONTAINING ADAPTER PROTEIN WITH COILED-COIL"/>
    <property type="match status" value="1"/>
</dbReference>
<feature type="region of interest" description="Disordered" evidence="4">
    <location>
        <begin position="361"/>
        <end position="402"/>
    </location>
</feature>
<dbReference type="SUPFAM" id="SSF51045">
    <property type="entry name" value="WW domain"/>
    <property type="match status" value="1"/>
</dbReference>
<protein>
    <recommendedName>
        <fullName evidence="5">WW domain-containing protein</fullName>
    </recommendedName>
</protein>
<dbReference type="GO" id="GO:0000993">
    <property type="term" value="F:RNA polymerase II complex binding"/>
    <property type="evidence" value="ECO:0007669"/>
    <property type="project" value="TreeGrafter"/>
</dbReference>
<dbReference type="InterPro" id="IPR001202">
    <property type="entry name" value="WW_dom"/>
</dbReference>
<gene>
    <name evidence="6" type="ORF">PMAYCL1PPCAC_30888</name>
</gene>
<dbReference type="SMART" id="SM00456">
    <property type="entry name" value="WW"/>
    <property type="match status" value="1"/>
</dbReference>
<feature type="compositionally biased region" description="Basic and acidic residues" evidence="4">
    <location>
        <begin position="66"/>
        <end position="76"/>
    </location>
</feature>
<evidence type="ECO:0000256" key="3">
    <source>
        <dbReference type="ARBA" id="ARBA00023242"/>
    </source>
</evidence>
<keyword evidence="2" id="KW-0156">Chromatin regulator</keyword>
<dbReference type="GO" id="GO:0005634">
    <property type="term" value="C:nucleus"/>
    <property type="evidence" value="ECO:0007669"/>
    <property type="project" value="UniProtKB-SubCell"/>
</dbReference>
<dbReference type="GO" id="GO:0010506">
    <property type="term" value="P:regulation of autophagy"/>
    <property type="evidence" value="ECO:0007669"/>
    <property type="project" value="TreeGrafter"/>
</dbReference>
<dbReference type="GO" id="GO:0006325">
    <property type="term" value="P:chromatin organization"/>
    <property type="evidence" value="ECO:0007669"/>
    <property type="project" value="UniProtKB-KW"/>
</dbReference>
<feature type="non-terminal residue" evidence="6">
    <location>
        <position position="1"/>
    </location>
</feature>
<dbReference type="GO" id="GO:1904263">
    <property type="term" value="P:positive regulation of TORC1 signaling"/>
    <property type="evidence" value="ECO:0007669"/>
    <property type="project" value="TreeGrafter"/>
</dbReference>
<comment type="caution">
    <text evidence="6">The sequence shown here is derived from an EMBL/GenBank/DDBJ whole genome shotgun (WGS) entry which is preliminary data.</text>
</comment>
<dbReference type="Gene3D" id="2.20.70.10">
    <property type="match status" value="1"/>
</dbReference>
<dbReference type="InterPro" id="IPR038867">
    <property type="entry name" value="WAC"/>
</dbReference>
<dbReference type="PROSITE" id="PS50020">
    <property type="entry name" value="WW_DOMAIN_2"/>
    <property type="match status" value="1"/>
</dbReference>
<reference evidence="7" key="1">
    <citation type="submission" date="2022-10" db="EMBL/GenBank/DDBJ databases">
        <title>Genome assembly of Pristionchus species.</title>
        <authorList>
            <person name="Yoshida K."/>
            <person name="Sommer R.J."/>
        </authorList>
    </citation>
    <scope>NUCLEOTIDE SEQUENCE [LARGE SCALE GENOMIC DNA]</scope>
    <source>
        <strain evidence="7">RS5460</strain>
    </source>
</reference>
<dbReference type="EMBL" id="BTRK01000006">
    <property type="protein sequence ID" value="GMR60693.1"/>
    <property type="molecule type" value="Genomic_DNA"/>
</dbReference>
<evidence type="ECO:0000256" key="4">
    <source>
        <dbReference type="SAM" id="MobiDB-lite"/>
    </source>
</evidence>
<proteinExistence type="predicted"/>
<organism evidence="6 7">
    <name type="scientific">Pristionchus mayeri</name>
    <dbReference type="NCBI Taxonomy" id="1317129"/>
    <lineage>
        <taxon>Eukaryota</taxon>
        <taxon>Metazoa</taxon>
        <taxon>Ecdysozoa</taxon>
        <taxon>Nematoda</taxon>
        <taxon>Chromadorea</taxon>
        <taxon>Rhabditida</taxon>
        <taxon>Rhabditina</taxon>
        <taxon>Diplogasteromorpha</taxon>
        <taxon>Diplogasteroidea</taxon>
        <taxon>Neodiplogasteridae</taxon>
        <taxon>Pristionchus</taxon>
    </lineage>
</organism>
<feature type="compositionally biased region" description="Low complexity" evidence="4">
    <location>
        <begin position="366"/>
        <end position="392"/>
    </location>
</feature>
<dbReference type="AlphaFoldDB" id="A0AAN5DBZ2"/>
<evidence type="ECO:0000313" key="6">
    <source>
        <dbReference type="EMBL" id="GMR60693.1"/>
    </source>
</evidence>
<evidence type="ECO:0000259" key="5">
    <source>
        <dbReference type="PROSITE" id="PS50020"/>
    </source>
</evidence>
<name>A0AAN5DBZ2_9BILA</name>
<dbReference type="Pfam" id="PF00397">
    <property type="entry name" value="WW"/>
    <property type="match status" value="1"/>
</dbReference>
<comment type="subcellular location">
    <subcellularLocation>
        <location evidence="1">Nucleus</location>
    </subcellularLocation>
</comment>
<feature type="compositionally biased region" description="Acidic residues" evidence="4">
    <location>
        <begin position="88"/>
        <end position="102"/>
    </location>
</feature>
<accession>A0AAN5DBZ2</accession>
<dbReference type="CDD" id="cd00201">
    <property type="entry name" value="WW"/>
    <property type="match status" value="1"/>
</dbReference>
<evidence type="ECO:0000313" key="7">
    <source>
        <dbReference type="Proteomes" id="UP001328107"/>
    </source>
</evidence>
<feature type="region of interest" description="Disordered" evidence="4">
    <location>
        <begin position="434"/>
        <end position="510"/>
    </location>
</feature>
<keyword evidence="7" id="KW-1185">Reference proteome</keyword>
<sequence length="578" mass="66160">QRVDTRDNLPPSRVRSVGAWTEQFSSNGRRYFYNRDTEVSQWDKPTVWIDAEAIVDGGDVNDDDRDERFSLGRDSDQGGSSPEKIDVSDDENSPMEEDVDEEEMKRRTIEAEAEKMELERKKEESKLYDYKNYLMNMDEEDMQKMYKHMFGVERVVRAEYSKDQFPLHLSRRVDDLKFQIELDVKMLEVSRARRKAEASEYEASFLERKAEGLYGLQKELDKRRLNFEANFDMLMPKLVAQAKIPTNGEDTSESDGENEDIQTRIEKRRAKKARRQWMNWGGLEKIVENHQALLALRSDDYHSKRAEFLDKYRPKEPTPSPEPTAVVLDDRKLRDLEVRSPSPSYVDDNEIEMVVSPVYDDEYDPTARSPRYSSRSSSCRPRSRSSATCSSPEQSSLLLGTEPFRTQEYARPQEYILDAPPPMPILNVAAIEAADRKKRRSGRDTPCSSGSPVSPSHYHSPRNNGSPMVTDVKSPAYSPLPKGTPPVHHPHHPISPQEQAPQTPQCQSQVLSFQSPPMILPMQHPPPPFNALDIPGFDPTRPPPAIFPQRVMPQDTVILPPPPAPPILDKIYSMNSPF</sequence>
<dbReference type="Proteomes" id="UP001328107">
    <property type="component" value="Unassembled WGS sequence"/>
</dbReference>
<dbReference type="InterPro" id="IPR036020">
    <property type="entry name" value="WW_dom_sf"/>
</dbReference>
<keyword evidence="3" id="KW-0539">Nucleus</keyword>
<feature type="domain" description="WW" evidence="5">
    <location>
        <begin position="20"/>
        <end position="47"/>
    </location>
</feature>
<dbReference type="PROSITE" id="PS01159">
    <property type="entry name" value="WW_DOMAIN_1"/>
    <property type="match status" value="1"/>
</dbReference>
<feature type="region of interest" description="Disordered" evidence="4">
    <location>
        <begin position="57"/>
        <end position="106"/>
    </location>
</feature>
<evidence type="ECO:0000256" key="1">
    <source>
        <dbReference type="ARBA" id="ARBA00004123"/>
    </source>
</evidence>
<dbReference type="GO" id="GO:0003682">
    <property type="term" value="F:chromatin binding"/>
    <property type="evidence" value="ECO:0007669"/>
    <property type="project" value="TreeGrafter"/>
</dbReference>